<dbReference type="AlphaFoldDB" id="A0A4V2ZXG5"/>
<dbReference type="InterPro" id="IPR036259">
    <property type="entry name" value="MFS_trans_sf"/>
</dbReference>
<feature type="transmembrane region" description="Helical" evidence="6">
    <location>
        <begin position="273"/>
        <end position="297"/>
    </location>
</feature>
<keyword evidence="4 6" id="KW-1133">Transmembrane helix</keyword>
<dbReference type="OrthoDB" id="9812221at2"/>
<comment type="subcellular location">
    <subcellularLocation>
        <location evidence="1">Membrane</location>
        <topology evidence="1">Multi-pass membrane protein</topology>
    </subcellularLocation>
</comment>
<evidence type="ECO:0000256" key="2">
    <source>
        <dbReference type="ARBA" id="ARBA00022448"/>
    </source>
</evidence>
<evidence type="ECO:0000256" key="6">
    <source>
        <dbReference type="SAM" id="Phobius"/>
    </source>
</evidence>
<name>A0A4V2ZXG5_9GAMM</name>
<dbReference type="GO" id="GO:0022857">
    <property type="term" value="F:transmembrane transporter activity"/>
    <property type="evidence" value="ECO:0007669"/>
    <property type="project" value="InterPro"/>
</dbReference>
<comment type="caution">
    <text evidence="8">The sequence shown here is derived from an EMBL/GenBank/DDBJ whole genome shotgun (WGS) entry which is preliminary data.</text>
</comment>
<dbReference type="SUPFAM" id="SSF103473">
    <property type="entry name" value="MFS general substrate transporter"/>
    <property type="match status" value="1"/>
</dbReference>
<feature type="transmembrane region" description="Helical" evidence="6">
    <location>
        <begin position="365"/>
        <end position="388"/>
    </location>
</feature>
<dbReference type="PANTHER" id="PTHR23502:SF132">
    <property type="entry name" value="POLYAMINE TRANSPORTER 2-RELATED"/>
    <property type="match status" value="1"/>
</dbReference>
<evidence type="ECO:0000256" key="3">
    <source>
        <dbReference type="ARBA" id="ARBA00022692"/>
    </source>
</evidence>
<feature type="transmembrane region" description="Helical" evidence="6">
    <location>
        <begin position="230"/>
        <end position="253"/>
    </location>
</feature>
<feature type="transmembrane region" description="Helical" evidence="6">
    <location>
        <begin position="155"/>
        <end position="180"/>
    </location>
</feature>
<keyword evidence="5 6" id="KW-0472">Membrane</keyword>
<evidence type="ECO:0000256" key="4">
    <source>
        <dbReference type="ARBA" id="ARBA00022989"/>
    </source>
</evidence>
<dbReference type="InterPro" id="IPR020846">
    <property type="entry name" value="MFS_dom"/>
</dbReference>
<keyword evidence="2" id="KW-0813">Transport</keyword>
<dbReference type="InterPro" id="IPR005829">
    <property type="entry name" value="Sugar_transporter_CS"/>
</dbReference>
<dbReference type="EMBL" id="SMSE01000001">
    <property type="protein sequence ID" value="TDG14935.1"/>
    <property type="molecule type" value="Genomic_DNA"/>
</dbReference>
<feature type="transmembrane region" description="Helical" evidence="6">
    <location>
        <begin position="328"/>
        <end position="353"/>
    </location>
</feature>
<feature type="domain" description="Major facilitator superfamily (MFS) profile" evidence="7">
    <location>
        <begin position="31"/>
        <end position="419"/>
    </location>
</feature>
<dbReference type="PROSITE" id="PS00216">
    <property type="entry name" value="SUGAR_TRANSPORT_1"/>
    <property type="match status" value="1"/>
</dbReference>
<dbReference type="Proteomes" id="UP000295554">
    <property type="component" value="Unassembled WGS sequence"/>
</dbReference>
<feature type="transmembrane region" description="Helical" evidence="6">
    <location>
        <begin position="304"/>
        <end position="322"/>
    </location>
</feature>
<organism evidence="8 9">
    <name type="scientific">Seongchinamella unica</name>
    <dbReference type="NCBI Taxonomy" id="2547392"/>
    <lineage>
        <taxon>Bacteria</taxon>
        <taxon>Pseudomonadati</taxon>
        <taxon>Pseudomonadota</taxon>
        <taxon>Gammaproteobacteria</taxon>
        <taxon>Cellvibrionales</taxon>
        <taxon>Halieaceae</taxon>
        <taxon>Seongchinamella</taxon>
    </lineage>
</organism>
<feature type="transmembrane region" description="Helical" evidence="6">
    <location>
        <begin position="32"/>
        <end position="54"/>
    </location>
</feature>
<dbReference type="Gene3D" id="1.20.1720.10">
    <property type="entry name" value="Multidrug resistance protein D"/>
    <property type="match status" value="1"/>
</dbReference>
<feature type="transmembrane region" description="Helical" evidence="6">
    <location>
        <begin position="186"/>
        <end position="209"/>
    </location>
</feature>
<proteinExistence type="predicted"/>
<feature type="transmembrane region" description="Helical" evidence="6">
    <location>
        <begin position="97"/>
        <end position="114"/>
    </location>
</feature>
<keyword evidence="3 6" id="KW-0812">Transmembrane</keyword>
<evidence type="ECO:0000259" key="7">
    <source>
        <dbReference type="PROSITE" id="PS50850"/>
    </source>
</evidence>
<dbReference type="Pfam" id="PF07690">
    <property type="entry name" value="MFS_1"/>
    <property type="match status" value="1"/>
</dbReference>
<evidence type="ECO:0000256" key="1">
    <source>
        <dbReference type="ARBA" id="ARBA00004141"/>
    </source>
</evidence>
<dbReference type="PROSITE" id="PS50850">
    <property type="entry name" value="MFS"/>
    <property type="match status" value="1"/>
</dbReference>
<sequence>MIWKTGPTRVSTDMSSDQASVSSLLTGTRPPLWLLMMLAASSGMSLLLFLPALPVMVSDFGVGLGTIQWVITGYLLAVGAMQLVIGPAVDRLGRRTVLLASVICFTLVSLFALSVERVEVLILCRVLQGASVSAMSVVSRAVVHDVFHGVEAARAMSFITIGIQVPGFVAPILGGLLTYYLGWETLFVFLAGYGGLLLALVFSLLPETVVKREATAHRGIHKALEILRDYLSLLGSLHFTAHVVMVALCASAAMTMNTVLPSALTELGLSPDLIGYFTSANAIAAIGGAILSAQLVARTGVNRLIVTSLGVAVCFVTAYLLYTRALPYSILNLFVLFMVVSACQAIVISMGFAEALRVNDHLRGLASGLAGSGTSIITASLAGIAAGLYAIGLVWSLTMVLTCYLAGLLIALLLRYRSLLVPVSS</sequence>
<gene>
    <name evidence="8" type="ORF">E2F43_01435</name>
</gene>
<dbReference type="GO" id="GO:0005886">
    <property type="term" value="C:plasma membrane"/>
    <property type="evidence" value="ECO:0007669"/>
    <property type="project" value="TreeGrafter"/>
</dbReference>
<evidence type="ECO:0000313" key="9">
    <source>
        <dbReference type="Proteomes" id="UP000295554"/>
    </source>
</evidence>
<keyword evidence="9" id="KW-1185">Reference proteome</keyword>
<reference evidence="8 9" key="1">
    <citation type="submission" date="2019-03" db="EMBL/GenBank/DDBJ databases">
        <title>Seongchinamella monodicae gen. nov., sp. nov., a novel member of the Gammaproteobacteria isolated from a tidal mudflat of beach.</title>
        <authorList>
            <person name="Yang H.G."/>
            <person name="Kang J.W."/>
            <person name="Lee S.D."/>
        </authorList>
    </citation>
    <scope>NUCLEOTIDE SEQUENCE [LARGE SCALE GENOMIC DNA]</scope>
    <source>
        <strain evidence="8 9">GH4-78</strain>
    </source>
</reference>
<dbReference type="PANTHER" id="PTHR23502">
    <property type="entry name" value="MAJOR FACILITATOR SUPERFAMILY"/>
    <property type="match status" value="1"/>
</dbReference>
<feature type="transmembrane region" description="Helical" evidence="6">
    <location>
        <begin position="394"/>
        <end position="414"/>
    </location>
</feature>
<accession>A0A4V2ZXG5</accession>
<feature type="transmembrane region" description="Helical" evidence="6">
    <location>
        <begin position="66"/>
        <end position="85"/>
    </location>
</feature>
<dbReference type="GO" id="GO:1990961">
    <property type="term" value="P:xenobiotic detoxification by transmembrane export across the plasma membrane"/>
    <property type="evidence" value="ECO:0007669"/>
    <property type="project" value="TreeGrafter"/>
</dbReference>
<dbReference type="InterPro" id="IPR011701">
    <property type="entry name" value="MFS"/>
</dbReference>
<evidence type="ECO:0000313" key="8">
    <source>
        <dbReference type="EMBL" id="TDG14935.1"/>
    </source>
</evidence>
<evidence type="ECO:0000256" key="5">
    <source>
        <dbReference type="ARBA" id="ARBA00023136"/>
    </source>
</evidence>
<protein>
    <submittedName>
        <fullName evidence="8">MFS transporter</fullName>
    </submittedName>
</protein>